<name>A0A816F1C6_ADIRI</name>
<evidence type="ECO:0000256" key="1">
    <source>
        <dbReference type="SAM" id="MobiDB-lite"/>
    </source>
</evidence>
<comment type="caution">
    <text evidence="2">The sequence shown here is derived from an EMBL/GenBank/DDBJ whole genome shotgun (WGS) entry which is preliminary data.</text>
</comment>
<organism evidence="2 3">
    <name type="scientific">Adineta ricciae</name>
    <name type="common">Rotifer</name>
    <dbReference type="NCBI Taxonomy" id="249248"/>
    <lineage>
        <taxon>Eukaryota</taxon>
        <taxon>Metazoa</taxon>
        <taxon>Spiralia</taxon>
        <taxon>Gnathifera</taxon>
        <taxon>Rotifera</taxon>
        <taxon>Eurotatoria</taxon>
        <taxon>Bdelloidea</taxon>
        <taxon>Adinetida</taxon>
        <taxon>Adinetidae</taxon>
        <taxon>Adineta</taxon>
    </lineage>
</organism>
<protein>
    <recommendedName>
        <fullName evidence="4">SH3 domain-containing protein</fullName>
    </recommendedName>
</protein>
<sequence>MWDSCNILKLTSACKRINKERRCEFVPDKSKADSLERHSRKDRTKSSCHSLTPKECLRTEHSDEPFANDSSDEHLSNATPTSPANLSMVISQSYKPLHAKSTQFNKKTIAATKGTHVKALYKISNWVFIENLKTGETGLIPIYCLSLPETLTTSFDSPSQNNISLLNVSVYEKPRYSRLSIMNNRSYDISTPPPGRFISTIGPCQLNNESQVSTCPRSLKTSTFTRQLAKDESTLSRQISNVSLHEHDHDAYGTLNVTRGRNLSFSVVDHEPVILRRNQRLRVIESYQKQFVGDISVLESEVVLPVNTIQSIGNWKLIRRGDGKQGYIPEHIVVLDKNFT</sequence>
<gene>
    <name evidence="2" type="ORF">XAT740_LOCUS55681</name>
</gene>
<feature type="region of interest" description="Disordered" evidence="1">
    <location>
        <begin position="28"/>
        <end position="83"/>
    </location>
</feature>
<proteinExistence type="predicted"/>
<evidence type="ECO:0000313" key="2">
    <source>
        <dbReference type="EMBL" id="CAF1654692.1"/>
    </source>
</evidence>
<dbReference type="EMBL" id="CAJNOR010010540">
    <property type="protein sequence ID" value="CAF1654692.1"/>
    <property type="molecule type" value="Genomic_DNA"/>
</dbReference>
<feature type="compositionally biased region" description="Basic and acidic residues" evidence="1">
    <location>
        <begin position="55"/>
        <end position="64"/>
    </location>
</feature>
<dbReference type="AlphaFoldDB" id="A0A816F1C6"/>
<feature type="compositionally biased region" description="Basic and acidic residues" evidence="1">
    <location>
        <begin position="28"/>
        <end position="39"/>
    </location>
</feature>
<evidence type="ECO:0008006" key="4">
    <source>
        <dbReference type="Google" id="ProtNLM"/>
    </source>
</evidence>
<keyword evidence="3" id="KW-1185">Reference proteome</keyword>
<evidence type="ECO:0000313" key="3">
    <source>
        <dbReference type="Proteomes" id="UP000663828"/>
    </source>
</evidence>
<dbReference type="Proteomes" id="UP000663828">
    <property type="component" value="Unassembled WGS sequence"/>
</dbReference>
<accession>A0A816F1C6</accession>
<reference evidence="2" key="1">
    <citation type="submission" date="2021-02" db="EMBL/GenBank/DDBJ databases">
        <authorList>
            <person name="Nowell W R."/>
        </authorList>
    </citation>
    <scope>NUCLEOTIDE SEQUENCE</scope>
</reference>
<dbReference type="InterPro" id="IPR036028">
    <property type="entry name" value="SH3-like_dom_sf"/>
</dbReference>
<dbReference type="SUPFAM" id="SSF50044">
    <property type="entry name" value="SH3-domain"/>
    <property type="match status" value="1"/>
</dbReference>